<dbReference type="PROSITE" id="PS50075">
    <property type="entry name" value="CARRIER"/>
    <property type="match status" value="1"/>
</dbReference>
<dbReference type="InterPro" id="IPR016035">
    <property type="entry name" value="Acyl_Trfase/lysoPLipase"/>
</dbReference>
<dbReference type="SMART" id="SM00825">
    <property type="entry name" value="PKS_KS"/>
    <property type="match status" value="1"/>
</dbReference>
<evidence type="ECO:0000313" key="8">
    <source>
        <dbReference type="EMBL" id="KHD09195.2"/>
    </source>
</evidence>
<dbReference type="CDD" id="cd08955">
    <property type="entry name" value="KR_2_FAS_SDR_x"/>
    <property type="match status" value="1"/>
</dbReference>
<evidence type="ECO:0000256" key="4">
    <source>
        <dbReference type="ARBA" id="ARBA00022679"/>
    </source>
</evidence>
<dbReference type="SMART" id="SM00822">
    <property type="entry name" value="PKS_KR"/>
    <property type="match status" value="1"/>
</dbReference>
<accession>A0A0A6PEK9</accession>
<dbReference type="InterPro" id="IPR013968">
    <property type="entry name" value="PKS_KR"/>
</dbReference>
<dbReference type="Pfam" id="PF08659">
    <property type="entry name" value="KR"/>
    <property type="match status" value="1"/>
</dbReference>
<comment type="caution">
    <text evidence="8">The sequence shown here is derived from an EMBL/GenBank/DDBJ whole genome shotgun (WGS) entry which is preliminary data.</text>
</comment>
<dbReference type="GO" id="GO:0006633">
    <property type="term" value="P:fatty acid biosynthetic process"/>
    <property type="evidence" value="ECO:0007669"/>
    <property type="project" value="TreeGrafter"/>
</dbReference>
<dbReference type="GO" id="GO:0071770">
    <property type="term" value="P:DIM/DIP cell wall layer assembly"/>
    <property type="evidence" value="ECO:0007669"/>
    <property type="project" value="TreeGrafter"/>
</dbReference>
<dbReference type="Pfam" id="PF22621">
    <property type="entry name" value="CurL-like_PKS_C"/>
    <property type="match status" value="1"/>
</dbReference>
<evidence type="ECO:0000256" key="2">
    <source>
        <dbReference type="ARBA" id="ARBA00022450"/>
    </source>
</evidence>
<reference evidence="8 9" key="1">
    <citation type="journal article" date="2016" name="Front. Microbiol.">
        <title>Single-Cell (Meta-)Genomics of a Dimorphic Candidatus Thiomargarita nelsonii Reveals Genomic Plasticity.</title>
        <authorList>
            <person name="Flood B.E."/>
            <person name="Fliss P."/>
            <person name="Jones D.S."/>
            <person name="Dick G.J."/>
            <person name="Jain S."/>
            <person name="Kaster A.K."/>
            <person name="Winkel M."/>
            <person name="Mussmann M."/>
            <person name="Bailey J."/>
        </authorList>
    </citation>
    <scope>NUCLEOTIDE SEQUENCE [LARGE SCALE GENOMIC DNA]</scope>
    <source>
        <strain evidence="8">Hydrate Ridge</strain>
    </source>
</reference>
<proteinExistence type="inferred from homology"/>
<dbReference type="Gene3D" id="3.40.47.10">
    <property type="match status" value="1"/>
</dbReference>
<dbReference type="SMART" id="SM00827">
    <property type="entry name" value="PKS_AT"/>
    <property type="match status" value="1"/>
</dbReference>
<dbReference type="Pfam" id="PF00109">
    <property type="entry name" value="ketoacyl-synt"/>
    <property type="match status" value="1"/>
</dbReference>
<feature type="domain" description="Ketosynthase family 3 (KS3)" evidence="7">
    <location>
        <begin position="37"/>
        <end position="462"/>
    </location>
</feature>
<dbReference type="Pfam" id="PF00550">
    <property type="entry name" value="PP-binding"/>
    <property type="match status" value="1"/>
</dbReference>
<dbReference type="InterPro" id="IPR001227">
    <property type="entry name" value="Ac_transferase_dom_sf"/>
</dbReference>
<keyword evidence="9" id="KW-1185">Reference proteome</keyword>
<dbReference type="Gene3D" id="3.40.366.10">
    <property type="entry name" value="Malonyl-Coenzyme A Acyl Carrier Protein, domain 2"/>
    <property type="match status" value="1"/>
</dbReference>
<dbReference type="InterPro" id="IPR016036">
    <property type="entry name" value="Malonyl_transacylase_ACP-bd"/>
</dbReference>
<dbReference type="PANTHER" id="PTHR43775">
    <property type="entry name" value="FATTY ACID SYNTHASE"/>
    <property type="match status" value="1"/>
</dbReference>
<dbReference type="InterPro" id="IPR020806">
    <property type="entry name" value="PKS_PP-bd"/>
</dbReference>
<dbReference type="PANTHER" id="PTHR43775:SF37">
    <property type="entry name" value="SI:DKEY-61P9.11"/>
    <property type="match status" value="1"/>
</dbReference>
<keyword evidence="3" id="KW-0597">Phosphoprotein</keyword>
<dbReference type="CDD" id="cd00833">
    <property type="entry name" value="PKS"/>
    <property type="match status" value="1"/>
</dbReference>
<dbReference type="EMBL" id="JSZA02000001">
    <property type="protein sequence ID" value="KHD09195.2"/>
    <property type="molecule type" value="Genomic_DNA"/>
</dbReference>
<dbReference type="FunFam" id="3.40.47.10:FF:000019">
    <property type="entry name" value="Polyketide synthase type I"/>
    <property type="match status" value="1"/>
</dbReference>
<evidence type="ECO:0000259" key="6">
    <source>
        <dbReference type="PROSITE" id="PS50075"/>
    </source>
</evidence>
<dbReference type="PROSITE" id="PS52004">
    <property type="entry name" value="KS3_2"/>
    <property type="match status" value="1"/>
</dbReference>
<dbReference type="SMART" id="SM01294">
    <property type="entry name" value="PKS_PP_betabranch"/>
    <property type="match status" value="1"/>
</dbReference>
<dbReference type="InterPro" id="IPR014043">
    <property type="entry name" value="Acyl_transferase_dom"/>
</dbReference>
<gene>
    <name evidence="8" type="ORF">PN36_00370</name>
</gene>
<dbReference type="FunFam" id="3.40.366.10:FF:000002">
    <property type="entry name" value="Probable polyketide synthase 2"/>
    <property type="match status" value="1"/>
</dbReference>
<organism evidence="8 9">
    <name type="scientific">Candidatus Thiomargarita nelsonii</name>
    <dbReference type="NCBI Taxonomy" id="1003181"/>
    <lineage>
        <taxon>Bacteria</taxon>
        <taxon>Pseudomonadati</taxon>
        <taxon>Pseudomonadota</taxon>
        <taxon>Gammaproteobacteria</taxon>
        <taxon>Thiotrichales</taxon>
        <taxon>Thiotrichaceae</taxon>
        <taxon>Thiomargarita</taxon>
    </lineage>
</organism>
<keyword evidence="4" id="KW-0808">Transferase</keyword>
<dbReference type="GO" id="GO:0004312">
    <property type="term" value="F:fatty acid synthase activity"/>
    <property type="evidence" value="ECO:0007669"/>
    <property type="project" value="TreeGrafter"/>
</dbReference>
<feature type="domain" description="Carrier" evidence="6">
    <location>
        <begin position="1474"/>
        <end position="1549"/>
    </location>
</feature>
<dbReference type="GO" id="GO:0005886">
    <property type="term" value="C:plasma membrane"/>
    <property type="evidence" value="ECO:0007669"/>
    <property type="project" value="TreeGrafter"/>
</dbReference>
<dbReference type="SUPFAM" id="SSF53901">
    <property type="entry name" value="Thiolase-like"/>
    <property type="match status" value="1"/>
</dbReference>
<dbReference type="Proteomes" id="UP000030428">
    <property type="component" value="Unassembled WGS sequence"/>
</dbReference>
<evidence type="ECO:0000256" key="5">
    <source>
        <dbReference type="ARBA" id="ARBA00054155"/>
    </source>
</evidence>
<comment type="similarity">
    <text evidence="1">Belongs to the short-chain dehydrogenases/reductases (SDR) family.</text>
</comment>
<dbReference type="SUPFAM" id="SSF52151">
    <property type="entry name" value="FabD/lysophospholipase-like"/>
    <property type="match status" value="1"/>
</dbReference>
<dbReference type="Gene3D" id="1.10.1200.10">
    <property type="entry name" value="ACP-like"/>
    <property type="match status" value="1"/>
</dbReference>
<dbReference type="SUPFAM" id="SSF55048">
    <property type="entry name" value="Probable ACP-binding domain of malonyl-CoA ACP transacylase"/>
    <property type="match status" value="1"/>
</dbReference>
<evidence type="ECO:0000256" key="1">
    <source>
        <dbReference type="ARBA" id="ARBA00006484"/>
    </source>
</evidence>
<dbReference type="InterPro" id="IPR009081">
    <property type="entry name" value="PP-bd_ACP"/>
</dbReference>
<name>A0A0A6PEK9_9GAMM</name>
<sequence>MANFSDNRIEQLSPLQRAAVALKEMRAKLDAIEYTQSEPIAIIGMSCRVPGAKNPEEFWELLHNGVDMSSEVPPTRWDVNAYYDPEPNAAGKIYTRSGSFLPQIDQFDPHFFGISSREAINMDPQQRLLLEVTWEALENAGQSPKELIGKLAGVFIGIGQMDYGLLQLTGDLTDITAYTATGTGLCFAAGRLSYVLGIQGPVLSIDTACSSSLVATHLACQSLRLQESHLAIVGGVHLNLSPAINVCLSKIKALSPDGRCKTFDATANGMGRGEGCGVIILKRLSDAIANKDNILALIKGSAINHDGASSGFTVPNELAQEKVIRQALQNAKIKPADVSYIEAHGTGTSLGDPIEVGALSAVFSENRPKNSPLVIGTVKTNLGHLEAAAGIIGLIKVLLAIQHEEIPPNLHFKQPSSHIAWKAFPMLVPTERRAWTRGESSRIAGLSSFGMSGTNVHMLLEEAPAFKFQENNSLEVINQKERPLHLLALSAKSDKALYELVQAYLKSHTTARLADICFTANTGRAHFDYRLALFADSTKKLYKHLAQFGKSGIVGCTLGKASLKPPKIAFLFTGQGAQYIGMGHELYLTQPTFRQTLEQCEKILQPYLEKPLLEVLFSAENPFLDDTAYTQPALFALEYALAKLWQSWGIKPSMLMGHSVGEYVAACIAGVFSLEDGLKLIAERGRLMQALPQDGMMVAVSATQAQVTVAIQPYAEMVSMAAINGPQSVVISGQRQAVETIIVALNAEGIKTKPLKVSHAFHSPLMEPMLADFQRVTAEITYSAPKIGFISNVTGHLAKSEVANPDYWCRHILSPVKFANGMATLYQQGYEVFVEIGPKPTLLGLGSQDDVLALPSLRQGQSDWQQMLQSLGELYVRGASIDWTSFDRDYPRRRVVLPTYPFQRKRYWLEKSQKTKSLSVETSIVNLIHQGNTEQLTQLLAKAGNLSADKQQLLPELLEILVKQHQQQLKLNTIKECFYQLTWQPKPGVSKEHQSTGTWLIFADTGGVGKALAQLLQKRGDASILVYAGEINPANPTDFENFFQKRLDTNVLQGIVHLWSLDAPLPDELTVTALEQSLGCASVLHLVQTLEKKHYNSTSLWLVTQNAVPVKSGHLTALAQSPLWGLGKVLALEHPDKWGGMIDLAPVGDNAATLLTEILAPDTEDMIAYRDGQRYVARLVPNCLTDSSAISLATKASYLITGGLGALGLRVAQWLIAQGARHLILTSRRQPSKQAQETINQLRQDGVNVLVANADVANQSEISMLFETIGNTMPPLRGIVHAAGVVGYEPIKDIALDSLQAVLRPKVQGAWILHQLTQKMSLDFFVCFSSIASVWGSKGQAHYAAGNHFLDMLAHYRHGLGLPALTINWGPWADDGMASSEQAQTWLNRQGVETLPPQSAIEALSYLLGTKECQCTVALVNWSLFKEIYTLREQRPLLEHIKVSQPQTVVEIPPVPKSDILQQLKNAQKSDGYELLTTYLQEEVTKIVGLEFSEWPALQQGFFEMGIDSLMAIELKNRLVASLGASLPATLIFDYPNIQDLAKYIGHKVFGWAVALEENKQVSTLSEIEQLPDNEVDISITQRLARLETLLSTEP</sequence>
<dbReference type="GO" id="GO:0031177">
    <property type="term" value="F:phosphopantetheine binding"/>
    <property type="evidence" value="ECO:0007669"/>
    <property type="project" value="InterPro"/>
</dbReference>
<dbReference type="SUPFAM" id="SSF51735">
    <property type="entry name" value="NAD(P)-binding Rossmann-fold domains"/>
    <property type="match status" value="2"/>
</dbReference>
<dbReference type="Pfam" id="PF00698">
    <property type="entry name" value="Acyl_transf_1"/>
    <property type="match status" value="1"/>
</dbReference>
<dbReference type="InterPro" id="IPR050091">
    <property type="entry name" value="PKS_NRPS_Biosynth_Enz"/>
</dbReference>
<dbReference type="InterPro" id="IPR020841">
    <property type="entry name" value="PKS_Beta-ketoAc_synthase_dom"/>
</dbReference>
<dbReference type="Pfam" id="PF02801">
    <property type="entry name" value="Ketoacyl-synt_C"/>
    <property type="match status" value="1"/>
</dbReference>
<evidence type="ECO:0000256" key="3">
    <source>
        <dbReference type="ARBA" id="ARBA00022553"/>
    </source>
</evidence>
<comment type="function">
    <text evidence="5">Involved in production of the polyketide antibiotic thailandamide.</text>
</comment>
<dbReference type="InterPro" id="IPR014031">
    <property type="entry name" value="Ketoacyl_synth_C"/>
</dbReference>
<dbReference type="InterPro" id="IPR036291">
    <property type="entry name" value="NAD(P)-bd_dom_sf"/>
</dbReference>
<dbReference type="InterPro" id="IPR057326">
    <property type="entry name" value="KR_dom"/>
</dbReference>
<dbReference type="InterPro" id="IPR016039">
    <property type="entry name" value="Thiolase-like"/>
</dbReference>
<keyword evidence="2" id="KW-0596">Phosphopantetheine</keyword>
<dbReference type="Gene3D" id="3.30.70.3290">
    <property type="match status" value="1"/>
</dbReference>
<protein>
    <submittedName>
        <fullName evidence="8">Short-chain dehydrogenase</fullName>
    </submittedName>
</protein>
<evidence type="ECO:0000313" key="9">
    <source>
        <dbReference type="Proteomes" id="UP000030428"/>
    </source>
</evidence>
<dbReference type="SUPFAM" id="SSF47336">
    <property type="entry name" value="ACP-like"/>
    <property type="match status" value="1"/>
</dbReference>
<dbReference type="GO" id="GO:0005737">
    <property type="term" value="C:cytoplasm"/>
    <property type="evidence" value="ECO:0007669"/>
    <property type="project" value="TreeGrafter"/>
</dbReference>
<dbReference type="InterPro" id="IPR014030">
    <property type="entry name" value="Ketoacyl_synth_N"/>
</dbReference>
<dbReference type="Gene3D" id="3.40.50.720">
    <property type="entry name" value="NAD(P)-binding Rossmann-like Domain"/>
    <property type="match status" value="1"/>
</dbReference>
<dbReference type="InterPro" id="IPR036736">
    <property type="entry name" value="ACP-like_sf"/>
</dbReference>
<dbReference type="SMART" id="SM00823">
    <property type="entry name" value="PKS_PP"/>
    <property type="match status" value="1"/>
</dbReference>
<evidence type="ECO:0000259" key="7">
    <source>
        <dbReference type="PROSITE" id="PS52004"/>
    </source>
</evidence>